<dbReference type="AlphaFoldDB" id="A0A8C6INB1"/>
<evidence type="ECO:0000313" key="2">
    <source>
        <dbReference type="Ensembl" id="ENSMSIP00000038132.1"/>
    </source>
</evidence>
<reference evidence="2" key="1">
    <citation type="submission" date="2025-08" db="UniProtKB">
        <authorList>
            <consortium name="Ensembl"/>
        </authorList>
    </citation>
    <scope>IDENTIFICATION</scope>
</reference>
<dbReference type="GO" id="GO:0032040">
    <property type="term" value="C:small-subunit processome"/>
    <property type="evidence" value="ECO:0007669"/>
    <property type="project" value="InterPro"/>
</dbReference>
<dbReference type="InterPro" id="IPR006984">
    <property type="entry name" value="Fcf1/UTP23"/>
</dbReference>
<dbReference type="Ensembl" id="ENSMSIT00000048096.1">
    <property type="protein sequence ID" value="ENSMSIP00000038132.1"/>
    <property type="gene ID" value="ENSMSIG00000031769.1"/>
</dbReference>
<name>A0A8C6INB1_MUSSI</name>
<evidence type="ECO:0000256" key="1">
    <source>
        <dbReference type="ARBA" id="ARBA00023242"/>
    </source>
</evidence>
<keyword evidence="3" id="KW-1185">Reference proteome</keyword>
<sequence>MTDCLYSKCIHCITDCVMTKTEKLGQKYHEALRISRDPQFDRYPCTHKGTYAVDLLTQSSSAQVYCYIVTTVGWDLKQRILKFLLIPIMWISNQRAISNTCQMTMEHLSSNPYWTKFTSLSLTGFLCYQFIKHPF</sequence>
<proteinExistence type="predicted"/>
<keyword evidence="1" id="KW-0539">Nucleus</keyword>
<dbReference type="GeneTree" id="ENSGT00940000153117"/>
<dbReference type="PANTHER" id="PTHR12416">
    <property type="entry name" value="RRNA-PROCESSING PROTEIN UTP23 HOMOLOG"/>
    <property type="match status" value="1"/>
</dbReference>
<dbReference type="Proteomes" id="UP000694415">
    <property type="component" value="Unplaced"/>
</dbReference>
<dbReference type="Gene3D" id="3.40.50.1010">
    <property type="entry name" value="5'-nuclease"/>
    <property type="match status" value="1"/>
</dbReference>
<protein>
    <submittedName>
        <fullName evidence="2">Uncharacterized protein</fullName>
    </submittedName>
</protein>
<dbReference type="Pfam" id="PF04900">
    <property type="entry name" value="Fcf1"/>
    <property type="match status" value="1"/>
</dbReference>
<accession>A0A8C6INB1</accession>
<reference evidence="2" key="2">
    <citation type="submission" date="2025-09" db="UniProtKB">
        <authorList>
            <consortium name="Ensembl"/>
        </authorList>
    </citation>
    <scope>IDENTIFICATION</scope>
</reference>
<evidence type="ECO:0000313" key="3">
    <source>
        <dbReference type="Proteomes" id="UP000694415"/>
    </source>
</evidence>
<organism evidence="2 3">
    <name type="scientific">Mus spicilegus</name>
    <name type="common">Mound-building mouse</name>
    <dbReference type="NCBI Taxonomy" id="10103"/>
    <lineage>
        <taxon>Eukaryota</taxon>
        <taxon>Metazoa</taxon>
        <taxon>Chordata</taxon>
        <taxon>Craniata</taxon>
        <taxon>Vertebrata</taxon>
        <taxon>Euteleostomi</taxon>
        <taxon>Mammalia</taxon>
        <taxon>Eutheria</taxon>
        <taxon>Euarchontoglires</taxon>
        <taxon>Glires</taxon>
        <taxon>Rodentia</taxon>
        <taxon>Myomorpha</taxon>
        <taxon>Muroidea</taxon>
        <taxon>Muridae</taxon>
        <taxon>Murinae</taxon>
        <taxon>Mus</taxon>
        <taxon>Mus</taxon>
    </lineage>
</organism>